<sequence>MRHSDDMIDPISSSLLSNSPATSSISVPQAVAEKNAVEQVAMDFEAAFIAQMLTHSGLADALTSGEGKMASAFGSFFVEHLAEEMAQSGGIGMADIIYKQLERYEAGEG</sequence>
<dbReference type="Proteomes" id="UP001161390">
    <property type="component" value="Unassembled WGS sequence"/>
</dbReference>
<keyword evidence="4" id="KW-1185">Reference proteome</keyword>
<dbReference type="InterPro" id="IPR019301">
    <property type="entry name" value="Flagellar_prot_FlgJ_N"/>
</dbReference>
<dbReference type="EMBL" id="BSNJ01000005">
    <property type="protein sequence ID" value="GLQ21431.1"/>
    <property type="molecule type" value="Genomic_DNA"/>
</dbReference>
<evidence type="ECO:0000313" key="3">
    <source>
        <dbReference type="EMBL" id="GLQ21431.1"/>
    </source>
</evidence>
<reference evidence="3" key="1">
    <citation type="journal article" date="2014" name="Int. J. Syst. Evol. Microbiol.">
        <title>Complete genome of a new Firmicutes species belonging to the dominant human colonic microbiota ('Ruminococcus bicirculans') reveals two chromosomes and a selective capacity to utilize plant glucans.</title>
        <authorList>
            <consortium name="NISC Comparative Sequencing Program"/>
            <person name="Wegmann U."/>
            <person name="Louis P."/>
            <person name="Goesmann A."/>
            <person name="Henrissat B."/>
            <person name="Duncan S.H."/>
            <person name="Flint H.J."/>
        </authorList>
    </citation>
    <scope>NUCLEOTIDE SEQUENCE</scope>
    <source>
        <strain evidence="3">NBRC 108216</strain>
    </source>
</reference>
<proteinExistence type="predicted"/>
<feature type="compositionally biased region" description="Low complexity" evidence="1">
    <location>
        <begin position="10"/>
        <end position="22"/>
    </location>
</feature>
<organism evidence="3 4">
    <name type="scientific">Algimonas porphyrae</name>
    <dbReference type="NCBI Taxonomy" id="1128113"/>
    <lineage>
        <taxon>Bacteria</taxon>
        <taxon>Pseudomonadati</taxon>
        <taxon>Pseudomonadota</taxon>
        <taxon>Alphaproteobacteria</taxon>
        <taxon>Maricaulales</taxon>
        <taxon>Robiginitomaculaceae</taxon>
        <taxon>Algimonas</taxon>
    </lineage>
</organism>
<evidence type="ECO:0000256" key="1">
    <source>
        <dbReference type="SAM" id="MobiDB-lite"/>
    </source>
</evidence>
<comment type="caution">
    <text evidence="3">The sequence shown here is derived from an EMBL/GenBank/DDBJ whole genome shotgun (WGS) entry which is preliminary data.</text>
</comment>
<evidence type="ECO:0000259" key="2">
    <source>
        <dbReference type="Pfam" id="PF10135"/>
    </source>
</evidence>
<dbReference type="RefSeq" id="WP_284372976.1">
    <property type="nucleotide sequence ID" value="NZ_BSNJ01000005.1"/>
</dbReference>
<accession>A0ABQ5V1K4</accession>
<protein>
    <recommendedName>
        <fullName evidence="2">Flagellar protein FlgJ N-terminal domain-containing protein</fullName>
    </recommendedName>
</protein>
<feature type="domain" description="Flagellar protein FlgJ N-terminal" evidence="2">
    <location>
        <begin position="65"/>
        <end position="100"/>
    </location>
</feature>
<name>A0ABQ5V1K4_9PROT</name>
<feature type="region of interest" description="Disordered" evidence="1">
    <location>
        <begin position="1"/>
        <end position="22"/>
    </location>
</feature>
<reference evidence="3" key="2">
    <citation type="submission" date="2023-01" db="EMBL/GenBank/DDBJ databases">
        <title>Draft genome sequence of Algimonas porphyrae strain NBRC 108216.</title>
        <authorList>
            <person name="Sun Q."/>
            <person name="Mori K."/>
        </authorList>
    </citation>
    <scope>NUCLEOTIDE SEQUENCE</scope>
    <source>
        <strain evidence="3">NBRC 108216</strain>
    </source>
</reference>
<dbReference type="Pfam" id="PF10135">
    <property type="entry name" value="Rod-binding"/>
    <property type="match status" value="1"/>
</dbReference>
<evidence type="ECO:0000313" key="4">
    <source>
        <dbReference type="Proteomes" id="UP001161390"/>
    </source>
</evidence>
<gene>
    <name evidence="3" type="ORF">GCM10007854_23860</name>
</gene>